<keyword evidence="2" id="KW-0520">NAD</keyword>
<dbReference type="InterPro" id="IPR036291">
    <property type="entry name" value="NAD(P)-bd_dom_sf"/>
</dbReference>
<evidence type="ECO:0000259" key="3">
    <source>
        <dbReference type="Pfam" id="PF02826"/>
    </source>
</evidence>
<dbReference type="InterPro" id="IPR050223">
    <property type="entry name" value="D-isomer_2-hydroxyacid_DH"/>
</dbReference>
<dbReference type="GO" id="GO:0051287">
    <property type="term" value="F:NAD binding"/>
    <property type="evidence" value="ECO:0007669"/>
    <property type="project" value="InterPro"/>
</dbReference>
<proteinExistence type="predicted"/>
<dbReference type="PROSITE" id="PS00671">
    <property type="entry name" value="D_2_HYDROXYACID_DH_3"/>
    <property type="match status" value="1"/>
</dbReference>
<dbReference type="InterPro" id="IPR006140">
    <property type="entry name" value="D-isomer_DH_NAD-bd"/>
</dbReference>
<organism evidence="4 5">
    <name type="scientific">Pseudoclavibacter endophyticus</name>
    <dbReference type="NCBI Taxonomy" id="1778590"/>
    <lineage>
        <taxon>Bacteria</taxon>
        <taxon>Bacillati</taxon>
        <taxon>Actinomycetota</taxon>
        <taxon>Actinomycetes</taxon>
        <taxon>Micrococcales</taxon>
        <taxon>Microbacteriaceae</taxon>
        <taxon>Pseudoclavibacter</taxon>
    </lineage>
</organism>
<dbReference type="GO" id="GO:0005829">
    <property type="term" value="C:cytosol"/>
    <property type="evidence" value="ECO:0007669"/>
    <property type="project" value="TreeGrafter"/>
</dbReference>
<name>A0A6H9WUU0_9MICO</name>
<dbReference type="EMBL" id="WBJY01000001">
    <property type="protein sequence ID" value="KAB1649960.1"/>
    <property type="molecule type" value="Genomic_DNA"/>
</dbReference>
<dbReference type="GO" id="GO:0016618">
    <property type="term" value="F:hydroxypyruvate reductase [NAD(P)H] activity"/>
    <property type="evidence" value="ECO:0007669"/>
    <property type="project" value="TreeGrafter"/>
</dbReference>
<dbReference type="OrthoDB" id="4324715at2"/>
<dbReference type="GO" id="GO:0030267">
    <property type="term" value="F:glyoxylate reductase (NADPH) activity"/>
    <property type="evidence" value="ECO:0007669"/>
    <property type="project" value="TreeGrafter"/>
</dbReference>
<dbReference type="PANTHER" id="PTHR10996">
    <property type="entry name" value="2-HYDROXYACID DEHYDROGENASE-RELATED"/>
    <property type="match status" value="1"/>
</dbReference>
<comment type="caution">
    <text evidence="4">The sequence shown here is derived from an EMBL/GenBank/DDBJ whole genome shotgun (WGS) entry which is preliminary data.</text>
</comment>
<evidence type="ECO:0000256" key="2">
    <source>
        <dbReference type="ARBA" id="ARBA00023027"/>
    </source>
</evidence>
<reference evidence="4 5" key="1">
    <citation type="submission" date="2019-09" db="EMBL/GenBank/DDBJ databases">
        <title>Phylogeny of genus Pseudoclavibacter and closely related genus.</title>
        <authorList>
            <person name="Li Y."/>
        </authorList>
    </citation>
    <scope>NUCLEOTIDE SEQUENCE [LARGE SCALE GENOMIC DNA]</scope>
    <source>
        <strain evidence="4 5">EGI 60007</strain>
    </source>
</reference>
<dbReference type="SUPFAM" id="SSF51735">
    <property type="entry name" value="NAD(P)-binding Rossmann-fold domains"/>
    <property type="match status" value="1"/>
</dbReference>
<dbReference type="RefSeq" id="WP_158028544.1">
    <property type="nucleotide sequence ID" value="NZ_BMHG01000001.1"/>
</dbReference>
<keyword evidence="5" id="KW-1185">Reference proteome</keyword>
<dbReference type="PANTHER" id="PTHR10996:SF178">
    <property type="entry name" value="2-HYDROXYACID DEHYDROGENASE YGL185C-RELATED"/>
    <property type="match status" value="1"/>
</dbReference>
<dbReference type="Gene3D" id="3.40.50.720">
    <property type="entry name" value="NAD(P)-binding Rossmann-like Domain"/>
    <property type="match status" value="2"/>
</dbReference>
<evidence type="ECO:0000313" key="5">
    <source>
        <dbReference type="Proteomes" id="UP000431744"/>
    </source>
</evidence>
<dbReference type="Proteomes" id="UP000431744">
    <property type="component" value="Unassembled WGS sequence"/>
</dbReference>
<dbReference type="InterPro" id="IPR029753">
    <property type="entry name" value="D-isomer_DH_CS"/>
</dbReference>
<feature type="domain" description="D-isomer specific 2-hydroxyacid dehydrogenase NAD-binding" evidence="3">
    <location>
        <begin position="140"/>
        <end position="310"/>
    </location>
</feature>
<keyword evidence="1" id="KW-0560">Oxidoreductase</keyword>
<sequence length="347" mass="36900">MTHETVQTSKANRTALAYSHRSRTATEAELVGDDRRPAVGAVTILPADRGLAGGESVLEAAGATLVPLGDETRGLIFTSPRDVDGLIDALERHPQISWVQLPFAGIDHFADRLKPHAERGVFFTSAKGAYAQPVAEHALALALALQRQLPMRARATSWGRQSGLSLYGANALILGAGGICLELIDLMRPFGVTVTVGRRLAAQAVPGADRTVDLDGFRAAIPEADVIVLAAAATGATRHVIADAELRAMKQTAVLVNIARGPLIDTEALVRALDDEQLFGAGLDVTDPEPLPDDHPLFSHERAIITPHSADTPDMIKPLFLERCRANVEAFLSSGRFIGVADPVLGY</sequence>
<dbReference type="SUPFAM" id="SSF52283">
    <property type="entry name" value="Formate/glycerate dehydrogenase catalytic domain-like"/>
    <property type="match status" value="1"/>
</dbReference>
<dbReference type="Pfam" id="PF02826">
    <property type="entry name" value="2-Hacid_dh_C"/>
    <property type="match status" value="1"/>
</dbReference>
<evidence type="ECO:0000256" key="1">
    <source>
        <dbReference type="ARBA" id="ARBA00023002"/>
    </source>
</evidence>
<accession>A0A6H9WUU0</accession>
<dbReference type="AlphaFoldDB" id="A0A6H9WUU0"/>
<protein>
    <submittedName>
        <fullName evidence="4">Hydroxyacid dehydrogenase</fullName>
    </submittedName>
</protein>
<evidence type="ECO:0000313" key="4">
    <source>
        <dbReference type="EMBL" id="KAB1649960.1"/>
    </source>
</evidence>
<gene>
    <name evidence="4" type="ORF">F8O04_06975</name>
</gene>